<feature type="compositionally biased region" description="Low complexity" evidence="1">
    <location>
        <begin position="118"/>
        <end position="128"/>
    </location>
</feature>
<dbReference type="PANTHER" id="PTHR12725:SF117">
    <property type="entry name" value="HALOACID DEHALOGENASE-LIKE HYDROLASE"/>
    <property type="match status" value="1"/>
</dbReference>
<dbReference type="SFLD" id="SFLDG01129">
    <property type="entry name" value="C1.5:_HAD__Beta-PGM__Phosphata"/>
    <property type="match status" value="1"/>
</dbReference>
<dbReference type="AlphaFoldDB" id="A0A7S3VCV9"/>
<evidence type="ECO:0000313" key="3">
    <source>
        <dbReference type="EMBL" id="CAE0472853.1"/>
    </source>
</evidence>
<dbReference type="Pfam" id="PF00293">
    <property type="entry name" value="NUDIX"/>
    <property type="match status" value="1"/>
</dbReference>
<dbReference type="SFLD" id="SFLDS00003">
    <property type="entry name" value="Haloacid_Dehalogenase"/>
    <property type="match status" value="1"/>
</dbReference>
<dbReference type="Gene3D" id="1.10.150.450">
    <property type="match status" value="1"/>
</dbReference>
<dbReference type="SUPFAM" id="SSF56784">
    <property type="entry name" value="HAD-like"/>
    <property type="match status" value="1"/>
</dbReference>
<evidence type="ECO:0000259" key="2">
    <source>
        <dbReference type="PROSITE" id="PS51462"/>
    </source>
</evidence>
<proteinExistence type="predicted"/>
<feature type="domain" description="Nudix hydrolase" evidence="2">
    <location>
        <begin position="92"/>
        <end position="259"/>
    </location>
</feature>
<gene>
    <name evidence="3" type="ORF">CDEB00056_LOCUS17706</name>
</gene>
<feature type="region of interest" description="Disordered" evidence="1">
    <location>
        <begin position="112"/>
        <end position="134"/>
    </location>
</feature>
<dbReference type="InterPro" id="IPR015797">
    <property type="entry name" value="NUDIX_hydrolase-like_dom_sf"/>
</dbReference>
<dbReference type="SUPFAM" id="SSF55811">
    <property type="entry name" value="Nudix"/>
    <property type="match status" value="1"/>
</dbReference>
<dbReference type="Pfam" id="PF00702">
    <property type="entry name" value="Hydrolase"/>
    <property type="match status" value="1"/>
</dbReference>
<organism evidence="3">
    <name type="scientific">Chaetoceros debilis</name>
    <dbReference type="NCBI Taxonomy" id="122233"/>
    <lineage>
        <taxon>Eukaryota</taxon>
        <taxon>Sar</taxon>
        <taxon>Stramenopiles</taxon>
        <taxon>Ochrophyta</taxon>
        <taxon>Bacillariophyta</taxon>
        <taxon>Coscinodiscophyceae</taxon>
        <taxon>Chaetocerotophycidae</taxon>
        <taxon>Chaetocerotales</taxon>
        <taxon>Chaetocerotaceae</taxon>
        <taxon>Chaetoceros</taxon>
    </lineage>
</organism>
<dbReference type="InterPro" id="IPR036412">
    <property type="entry name" value="HAD-like_sf"/>
</dbReference>
<dbReference type="InterPro" id="IPR000086">
    <property type="entry name" value="NUDIX_hydrolase_dom"/>
</dbReference>
<dbReference type="PROSITE" id="PS51462">
    <property type="entry name" value="NUDIX"/>
    <property type="match status" value="1"/>
</dbReference>
<dbReference type="InterPro" id="IPR006439">
    <property type="entry name" value="HAD-SF_hydro_IA"/>
</dbReference>
<dbReference type="CDD" id="cd04697">
    <property type="entry name" value="NUDIX_Hydrolase"/>
    <property type="match status" value="1"/>
</dbReference>
<dbReference type="PANTHER" id="PTHR12725">
    <property type="entry name" value="HALOACID DEHALOGENASE-LIKE HYDROLASE"/>
    <property type="match status" value="1"/>
</dbReference>
<sequence length="580" mass="65028">MQQLLDILMFCVTGTIFVMRNKVTTSTTKSSSSSGTTSTPLTFADTTNQTNLIEALKQGTTLNATENVCTVDEHNIPTAHGHARAKMRLEKMWHRATYIIIRHINDADADVDADAGDSDNTSASASASDNDDENTYLLVQRRSNIKDYCPGKLDPTPGGVVGFGEPYELNAEREMMEEMNIDVSSGSTNASMEKLFNFPYQDEKVRVWGGMFEVTYRGKASDIKMQPEEVSEVLRISISDIQQMAVDDPNDWMPDGLYAVQLYLQHRQDRTLKRRLLKGYSNGNLEKYALRPKPQVIFFDCDDCLYFDGWTLANQLTAKIEEWCTTKKNLPPGEAYQLYKKHGTALKGLLAEGHIGDGNVSHSTKETHDYVDVKETLSESTDDSLAHHITIESEVKKSDVGPENTTIDPNTAFSEDFLPPTLTCEEEIDAYLRDVHDLPIHEHLKLDNELRDMILKIDPSIPKYIFTASVREHAERCLKALGIEDLFVDIIDVKSCNLNTKHARESFEAAMRIAGVTDPEGCIFLDDSTTNIKAARSVGWRSFLVGTVGRDCGKTITSEHAEQELNRIHDLPEILPEIFL</sequence>
<dbReference type="NCBIfam" id="TIGR01509">
    <property type="entry name" value="HAD-SF-IA-v3"/>
    <property type="match status" value="1"/>
</dbReference>
<dbReference type="EMBL" id="HBIO01023055">
    <property type="protein sequence ID" value="CAE0472853.1"/>
    <property type="molecule type" value="Transcribed_RNA"/>
</dbReference>
<accession>A0A7S3VCV9</accession>
<reference evidence="3" key="1">
    <citation type="submission" date="2021-01" db="EMBL/GenBank/DDBJ databases">
        <authorList>
            <person name="Corre E."/>
            <person name="Pelletier E."/>
            <person name="Niang G."/>
            <person name="Scheremetjew M."/>
            <person name="Finn R."/>
            <person name="Kale V."/>
            <person name="Holt S."/>
            <person name="Cochrane G."/>
            <person name="Meng A."/>
            <person name="Brown T."/>
            <person name="Cohen L."/>
        </authorList>
    </citation>
    <scope>NUCLEOTIDE SEQUENCE</scope>
    <source>
        <strain evidence="3">MM31A-1</strain>
    </source>
</reference>
<evidence type="ECO:0000256" key="1">
    <source>
        <dbReference type="SAM" id="MobiDB-lite"/>
    </source>
</evidence>
<name>A0A7S3VCV9_9STRA</name>
<protein>
    <recommendedName>
        <fullName evidence="2">Nudix hydrolase domain-containing protein</fullName>
    </recommendedName>
</protein>
<dbReference type="InterPro" id="IPR023214">
    <property type="entry name" value="HAD_sf"/>
</dbReference>
<dbReference type="Gene3D" id="3.40.50.1000">
    <property type="entry name" value="HAD superfamily/HAD-like"/>
    <property type="match status" value="1"/>
</dbReference>
<dbReference type="Gene3D" id="3.90.79.10">
    <property type="entry name" value="Nucleoside Triphosphate Pyrophosphohydrolase"/>
    <property type="match status" value="1"/>
</dbReference>